<keyword evidence="1" id="KW-1133">Transmembrane helix</keyword>
<sequence length="45" mass="5288">MLMNYRIDYHHIFMLSSYPFNVVRVYISCLCLVVLVSFCNAQLNG</sequence>
<feature type="transmembrane region" description="Helical" evidence="1">
    <location>
        <begin position="21"/>
        <end position="43"/>
    </location>
</feature>
<organism evidence="2">
    <name type="scientific">Arundo donax</name>
    <name type="common">Giant reed</name>
    <name type="synonym">Donax arundinaceus</name>
    <dbReference type="NCBI Taxonomy" id="35708"/>
    <lineage>
        <taxon>Eukaryota</taxon>
        <taxon>Viridiplantae</taxon>
        <taxon>Streptophyta</taxon>
        <taxon>Embryophyta</taxon>
        <taxon>Tracheophyta</taxon>
        <taxon>Spermatophyta</taxon>
        <taxon>Magnoliopsida</taxon>
        <taxon>Liliopsida</taxon>
        <taxon>Poales</taxon>
        <taxon>Poaceae</taxon>
        <taxon>PACMAD clade</taxon>
        <taxon>Arundinoideae</taxon>
        <taxon>Arundineae</taxon>
        <taxon>Arundo</taxon>
    </lineage>
</organism>
<dbReference type="EMBL" id="GBRH01212468">
    <property type="protein sequence ID" value="JAD85427.1"/>
    <property type="molecule type" value="Transcribed_RNA"/>
</dbReference>
<keyword evidence="1" id="KW-0472">Membrane</keyword>
<accession>A0A0A9DNT3</accession>
<reference evidence="2" key="2">
    <citation type="journal article" date="2015" name="Data Brief">
        <title>Shoot transcriptome of the giant reed, Arundo donax.</title>
        <authorList>
            <person name="Barrero R.A."/>
            <person name="Guerrero F.D."/>
            <person name="Moolhuijzen P."/>
            <person name="Goolsby J.A."/>
            <person name="Tidwell J."/>
            <person name="Bellgard S.E."/>
            <person name="Bellgard M.I."/>
        </authorList>
    </citation>
    <scope>NUCLEOTIDE SEQUENCE</scope>
    <source>
        <tissue evidence="2">Shoot tissue taken approximately 20 cm above the soil surface</tissue>
    </source>
</reference>
<proteinExistence type="predicted"/>
<evidence type="ECO:0000256" key="1">
    <source>
        <dbReference type="SAM" id="Phobius"/>
    </source>
</evidence>
<dbReference type="AlphaFoldDB" id="A0A0A9DNT3"/>
<protein>
    <submittedName>
        <fullName evidence="2">Uncharacterized protein</fullName>
    </submittedName>
</protein>
<keyword evidence="1" id="KW-0812">Transmembrane</keyword>
<name>A0A0A9DNT3_ARUDO</name>
<reference evidence="2" key="1">
    <citation type="submission" date="2014-09" db="EMBL/GenBank/DDBJ databases">
        <authorList>
            <person name="Magalhaes I.L.F."/>
            <person name="Oliveira U."/>
            <person name="Santos F.R."/>
            <person name="Vidigal T.H.D.A."/>
            <person name="Brescovit A.D."/>
            <person name="Santos A.J."/>
        </authorList>
    </citation>
    <scope>NUCLEOTIDE SEQUENCE</scope>
    <source>
        <tissue evidence="2">Shoot tissue taken approximately 20 cm above the soil surface</tissue>
    </source>
</reference>
<evidence type="ECO:0000313" key="2">
    <source>
        <dbReference type="EMBL" id="JAD85427.1"/>
    </source>
</evidence>